<dbReference type="EC" id="2.7.11.1" evidence="2"/>
<evidence type="ECO:0000313" key="3">
    <source>
        <dbReference type="Proteomes" id="UP001381693"/>
    </source>
</evidence>
<evidence type="ECO:0000256" key="1">
    <source>
        <dbReference type="SAM" id="MobiDB-lite"/>
    </source>
</evidence>
<comment type="caution">
    <text evidence="2">The sequence shown here is derived from an EMBL/GenBank/DDBJ whole genome shotgun (WGS) entry which is preliminary data.</text>
</comment>
<dbReference type="Gene3D" id="3.30.200.20">
    <property type="entry name" value="Phosphorylase Kinase, domain 1"/>
    <property type="match status" value="1"/>
</dbReference>
<evidence type="ECO:0000313" key="2">
    <source>
        <dbReference type="EMBL" id="KAK7076088.1"/>
    </source>
</evidence>
<feature type="region of interest" description="Disordered" evidence="1">
    <location>
        <begin position="1"/>
        <end position="39"/>
    </location>
</feature>
<dbReference type="GO" id="GO:0004674">
    <property type="term" value="F:protein serine/threonine kinase activity"/>
    <property type="evidence" value="ECO:0007669"/>
    <property type="project" value="UniProtKB-EC"/>
</dbReference>
<dbReference type="AlphaFoldDB" id="A0AAN9A5Z7"/>
<protein>
    <submittedName>
        <fullName evidence="2">Serine/threonine-protein kinase MRCK alpha</fullName>
        <ecNumber evidence="2">2.7.11.1</ecNumber>
    </submittedName>
</protein>
<keyword evidence="2" id="KW-0418">Kinase</keyword>
<keyword evidence="2" id="KW-0808">Transferase</keyword>
<name>A0AAN9A5Z7_HALRR</name>
<accession>A0AAN9A5Z7</accession>
<dbReference type="EMBL" id="JAXCGZ010009864">
    <property type="protein sequence ID" value="KAK7076088.1"/>
    <property type="molecule type" value="Genomic_DNA"/>
</dbReference>
<gene>
    <name evidence="2" type="primary">CDC42BPA</name>
    <name evidence="2" type="ORF">SK128_021975</name>
</gene>
<keyword evidence="3" id="KW-1185">Reference proteome</keyword>
<reference evidence="2 3" key="1">
    <citation type="submission" date="2023-11" db="EMBL/GenBank/DDBJ databases">
        <title>Halocaridina rubra genome assembly.</title>
        <authorList>
            <person name="Smith C."/>
        </authorList>
    </citation>
    <scope>NUCLEOTIDE SEQUENCE [LARGE SCALE GENOMIC DNA]</scope>
    <source>
        <strain evidence="2">EP-1</strain>
        <tissue evidence="2">Whole</tissue>
    </source>
</reference>
<proteinExistence type="predicted"/>
<organism evidence="2 3">
    <name type="scientific">Halocaridina rubra</name>
    <name type="common">Hawaiian red shrimp</name>
    <dbReference type="NCBI Taxonomy" id="373956"/>
    <lineage>
        <taxon>Eukaryota</taxon>
        <taxon>Metazoa</taxon>
        <taxon>Ecdysozoa</taxon>
        <taxon>Arthropoda</taxon>
        <taxon>Crustacea</taxon>
        <taxon>Multicrustacea</taxon>
        <taxon>Malacostraca</taxon>
        <taxon>Eumalacostraca</taxon>
        <taxon>Eucarida</taxon>
        <taxon>Decapoda</taxon>
        <taxon>Pleocyemata</taxon>
        <taxon>Caridea</taxon>
        <taxon>Atyoidea</taxon>
        <taxon>Atyidae</taxon>
        <taxon>Halocaridina</taxon>
    </lineage>
</organism>
<sequence>MGDGNETGGGGGEGGGGGGGGGNGNGVGGTNVSGGGGGGELDVVNESSQALKRINTLEQLFLSGPVESAGQSYSMETLLDVLIVLYDECTNSSLRREKTVSDFIEYGSPDLTNLLHSFLLNACFSVCHEFCCQIPFLTPTICRLCMFVYYRKQ</sequence>
<dbReference type="Proteomes" id="UP001381693">
    <property type="component" value="Unassembled WGS sequence"/>
</dbReference>